<dbReference type="RefSeq" id="WP_188652941.1">
    <property type="nucleotide sequence ID" value="NZ_BMNR01000004.1"/>
</dbReference>
<keyword evidence="1" id="KW-1133">Transmembrane helix</keyword>
<sequence length="89" mass="10414">MPFGESFQSTIKSNKSIMLDNKSRRFVKTQGGFDSSKKNQFDFKEATPEQLMLIKKRIQRQNIKIRITLIIAFVVLFIVLFFILNLLTN</sequence>
<dbReference type="AlphaFoldDB" id="A0A8J3FHS3"/>
<dbReference type="EMBL" id="BMNR01000004">
    <property type="protein sequence ID" value="GGK27105.1"/>
    <property type="molecule type" value="Genomic_DNA"/>
</dbReference>
<dbReference type="Proteomes" id="UP000612329">
    <property type="component" value="Unassembled WGS sequence"/>
</dbReference>
<keyword evidence="1" id="KW-0472">Membrane</keyword>
<comment type="caution">
    <text evidence="2">The sequence shown here is derived from an EMBL/GenBank/DDBJ whole genome shotgun (WGS) entry which is preliminary data.</text>
</comment>
<reference evidence="2" key="2">
    <citation type="submission" date="2020-09" db="EMBL/GenBank/DDBJ databases">
        <authorList>
            <person name="Sun Q."/>
            <person name="Ohkuma M."/>
        </authorList>
    </citation>
    <scope>NUCLEOTIDE SEQUENCE</scope>
    <source>
        <strain evidence="2">JCM 12862</strain>
    </source>
</reference>
<keyword evidence="1" id="KW-0812">Transmembrane</keyword>
<name>A0A8J3FHS3_9FLAO</name>
<evidence type="ECO:0000256" key="1">
    <source>
        <dbReference type="SAM" id="Phobius"/>
    </source>
</evidence>
<proteinExistence type="predicted"/>
<accession>A0A8J3FHS3</accession>
<evidence type="ECO:0000313" key="3">
    <source>
        <dbReference type="Proteomes" id="UP000612329"/>
    </source>
</evidence>
<reference evidence="2" key="1">
    <citation type="journal article" date="2014" name="Int. J. Syst. Evol. Microbiol.">
        <title>Complete genome sequence of Corynebacterium casei LMG S-19264T (=DSM 44701T), isolated from a smear-ripened cheese.</title>
        <authorList>
            <consortium name="US DOE Joint Genome Institute (JGI-PGF)"/>
            <person name="Walter F."/>
            <person name="Albersmeier A."/>
            <person name="Kalinowski J."/>
            <person name="Ruckert C."/>
        </authorList>
    </citation>
    <scope>NUCLEOTIDE SEQUENCE</scope>
    <source>
        <strain evidence="2">JCM 12862</strain>
    </source>
</reference>
<organism evidence="2 3">
    <name type="scientific">Yeosuana aromativorans</name>
    <dbReference type="NCBI Taxonomy" id="288019"/>
    <lineage>
        <taxon>Bacteria</taxon>
        <taxon>Pseudomonadati</taxon>
        <taxon>Bacteroidota</taxon>
        <taxon>Flavobacteriia</taxon>
        <taxon>Flavobacteriales</taxon>
        <taxon>Flavobacteriaceae</taxon>
        <taxon>Yeosuana</taxon>
    </lineage>
</organism>
<protein>
    <submittedName>
        <fullName evidence="2">Uncharacterized protein</fullName>
    </submittedName>
</protein>
<keyword evidence="3" id="KW-1185">Reference proteome</keyword>
<gene>
    <name evidence="2" type="ORF">GCM10007962_21710</name>
</gene>
<feature type="transmembrane region" description="Helical" evidence="1">
    <location>
        <begin position="65"/>
        <end position="87"/>
    </location>
</feature>
<evidence type="ECO:0000313" key="2">
    <source>
        <dbReference type="EMBL" id="GGK27105.1"/>
    </source>
</evidence>